<dbReference type="InterPro" id="IPR000515">
    <property type="entry name" value="MetI-like"/>
</dbReference>
<keyword evidence="3 8" id="KW-0813">Transport</keyword>
<gene>
    <name evidence="10" type="primary">metI</name>
    <name evidence="10" type="ORF">CARM_0708</name>
</gene>
<evidence type="ECO:0000313" key="10">
    <source>
        <dbReference type="EMBL" id="QKF79621.1"/>
    </source>
</evidence>
<evidence type="ECO:0000256" key="1">
    <source>
        <dbReference type="ARBA" id="ARBA00004651"/>
    </source>
</evidence>
<evidence type="ECO:0000256" key="6">
    <source>
        <dbReference type="ARBA" id="ARBA00022989"/>
    </source>
</evidence>
<keyword evidence="11" id="KW-1185">Reference proteome</keyword>
<keyword evidence="5 8" id="KW-0812">Transmembrane</keyword>
<proteinExistence type="inferred from homology"/>
<evidence type="ECO:0000256" key="8">
    <source>
        <dbReference type="RuleBase" id="RU363032"/>
    </source>
</evidence>
<dbReference type="SUPFAM" id="SSF161098">
    <property type="entry name" value="MetI-like"/>
    <property type="match status" value="1"/>
</dbReference>
<evidence type="ECO:0000256" key="3">
    <source>
        <dbReference type="ARBA" id="ARBA00022448"/>
    </source>
</evidence>
<keyword evidence="6 8" id="KW-1133">Transmembrane helix</keyword>
<feature type="transmembrane region" description="Helical" evidence="8">
    <location>
        <begin position="62"/>
        <end position="85"/>
    </location>
</feature>
<keyword evidence="7 8" id="KW-0472">Membrane</keyword>
<dbReference type="PANTHER" id="PTHR30450:SF1">
    <property type="entry name" value="D-METHIONINE TRANSPORT SYSTEM PERMEASE PROTEIN METI-RELATED"/>
    <property type="match status" value="1"/>
</dbReference>
<evidence type="ECO:0000313" key="11">
    <source>
        <dbReference type="Proteomes" id="UP000509246"/>
    </source>
</evidence>
<dbReference type="Gene3D" id="1.10.3720.10">
    <property type="entry name" value="MetI-like"/>
    <property type="match status" value="1"/>
</dbReference>
<dbReference type="AlphaFoldDB" id="A0A7L5I0H3"/>
<dbReference type="GO" id="GO:0005886">
    <property type="term" value="C:plasma membrane"/>
    <property type="evidence" value="ECO:0007669"/>
    <property type="project" value="UniProtKB-SubCell"/>
</dbReference>
<evidence type="ECO:0000256" key="5">
    <source>
        <dbReference type="ARBA" id="ARBA00022692"/>
    </source>
</evidence>
<feature type="transmembrane region" description="Helical" evidence="8">
    <location>
        <begin position="27"/>
        <end position="50"/>
    </location>
</feature>
<dbReference type="PANTHER" id="PTHR30450">
    <property type="entry name" value="ABC TRANSPORTER PERMEASE"/>
    <property type="match status" value="1"/>
</dbReference>
<keyword evidence="4" id="KW-1003">Cell membrane</keyword>
<dbReference type="EMBL" id="CP053825">
    <property type="protein sequence ID" value="QKF79621.1"/>
    <property type="molecule type" value="Genomic_DNA"/>
</dbReference>
<comment type="subcellular location">
    <subcellularLocation>
        <location evidence="1 8">Cell membrane</location>
        <topology evidence="1 8">Multi-pass membrane protein</topology>
    </subcellularLocation>
</comment>
<evidence type="ECO:0000256" key="4">
    <source>
        <dbReference type="ARBA" id="ARBA00022475"/>
    </source>
</evidence>
<dbReference type="Pfam" id="PF00528">
    <property type="entry name" value="BPD_transp_1"/>
    <property type="match status" value="1"/>
</dbReference>
<feature type="transmembrane region" description="Helical" evidence="8">
    <location>
        <begin position="91"/>
        <end position="115"/>
    </location>
</feature>
<sequence length="226" mass="24721">MGASVMNLEAILRNFENILYPALLETLYMSFTATFLAFLIALIPAIVLTITDKDGLCENKNIYSVLDFIINILRSFPFLVLIVVLSPFTKYLIGISIGTTATIVPLTIGIAPYLAKMIESAFKEIDPGIIEAARSYGASKAQIIFKVMFNEALPSIINGVTLILIIVIGFSAMAGTVGGGGLGDVAIRYGYERFRTDIMIQTVVILIVLVQIIQFIGNILYKITKR</sequence>
<dbReference type="InterPro" id="IPR051322">
    <property type="entry name" value="AA_ABC_Transporter_Permease"/>
</dbReference>
<evidence type="ECO:0000259" key="9">
    <source>
        <dbReference type="PROSITE" id="PS50928"/>
    </source>
</evidence>
<comment type="similarity">
    <text evidence="2">Belongs to the binding-protein-dependent transport system permease family. CysTW subfamily.</text>
</comment>
<accession>A0A7L5I0H3</accession>
<dbReference type="KEGG" id="carm:CARM_0708"/>
<dbReference type="InterPro" id="IPR035906">
    <property type="entry name" value="MetI-like_sf"/>
</dbReference>
<evidence type="ECO:0000256" key="7">
    <source>
        <dbReference type="ARBA" id="ARBA00023136"/>
    </source>
</evidence>
<feature type="domain" description="ABC transmembrane type-1" evidence="9">
    <location>
        <begin position="23"/>
        <end position="217"/>
    </location>
</feature>
<feature type="transmembrane region" description="Helical" evidence="8">
    <location>
        <begin position="156"/>
        <end position="178"/>
    </location>
</feature>
<protein>
    <submittedName>
        <fullName evidence="10">DL-methionine ABC transporter MetINQ, permease protein</fullName>
    </submittedName>
</protein>
<feature type="transmembrane region" description="Helical" evidence="8">
    <location>
        <begin position="198"/>
        <end position="221"/>
    </location>
</feature>
<organism evidence="10 11">
    <name type="scientific">Campylobacter armoricus</name>
    <dbReference type="NCBI Taxonomy" id="2505970"/>
    <lineage>
        <taxon>Bacteria</taxon>
        <taxon>Pseudomonadati</taxon>
        <taxon>Campylobacterota</taxon>
        <taxon>Epsilonproteobacteria</taxon>
        <taxon>Campylobacterales</taxon>
        <taxon>Campylobacteraceae</taxon>
        <taxon>Campylobacter</taxon>
    </lineage>
</organism>
<dbReference type="FunFam" id="1.10.3720.10:FF:000002">
    <property type="entry name" value="D-methionine ABC transporter permease MetI"/>
    <property type="match status" value="1"/>
</dbReference>
<evidence type="ECO:0000256" key="2">
    <source>
        <dbReference type="ARBA" id="ARBA00007069"/>
    </source>
</evidence>
<dbReference type="Proteomes" id="UP000509246">
    <property type="component" value="Chromosome"/>
</dbReference>
<reference evidence="10 11" key="1">
    <citation type="submission" date="2020-05" db="EMBL/GenBank/DDBJ databases">
        <title>Complete genome sequencing of Campylobacter and Arcobacter type strains.</title>
        <authorList>
            <person name="Miller W.G."/>
            <person name="Yee E."/>
        </authorList>
    </citation>
    <scope>NUCLEOTIDE SEQUENCE [LARGE SCALE GENOMIC DNA]</scope>
    <source>
        <strain evidence="10 11">CCUG 73571</strain>
    </source>
</reference>
<dbReference type="CDD" id="cd06261">
    <property type="entry name" value="TM_PBP2"/>
    <property type="match status" value="1"/>
</dbReference>
<dbReference type="GO" id="GO:0048473">
    <property type="term" value="P:D-methionine transmembrane transport"/>
    <property type="evidence" value="ECO:0007669"/>
    <property type="project" value="TreeGrafter"/>
</dbReference>
<name>A0A7L5I0H3_9BACT</name>
<dbReference type="PROSITE" id="PS50928">
    <property type="entry name" value="ABC_TM1"/>
    <property type="match status" value="1"/>
</dbReference>